<feature type="domain" description="Pectinesterase catalytic" evidence="13">
    <location>
        <begin position="29"/>
        <end position="315"/>
    </location>
</feature>
<comment type="subcellular location">
    <subcellularLocation>
        <location evidence="1">Secreted</location>
        <location evidence="1">Cell wall</location>
    </subcellularLocation>
</comment>
<dbReference type="PROSITE" id="PS00503">
    <property type="entry name" value="PECTINESTERASE_2"/>
    <property type="match status" value="1"/>
</dbReference>
<dbReference type="SUPFAM" id="SSF51126">
    <property type="entry name" value="Pectin lyase-like"/>
    <property type="match status" value="1"/>
</dbReference>
<dbReference type="PANTHER" id="PTHR31321:SF120">
    <property type="entry name" value="PECTINESTERASE 52-RELATED"/>
    <property type="match status" value="1"/>
</dbReference>
<dbReference type="InterPro" id="IPR033131">
    <property type="entry name" value="Pectinesterase_Asp_AS"/>
</dbReference>
<dbReference type="Gene3D" id="2.160.20.10">
    <property type="entry name" value="Single-stranded right-handed beta-helix, Pectin lyase-like"/>
    <property type="match status" value="1"/>
</dbReference>
<evidence type="ECO:0000256" key="7">
    <source>
        <dbReference type="ARBA" id="ARBA00023085"/>
    </source>
</evidence>
<keyword evidence="8" id="KW-0325">Glycoprotein</keyword>
<dbReference type="AlphaFoldDB" id="A0A8B8MMX9"/>
<evidence type="ECO:0000256" key="5">
    <source>
        <dbReference type="ARBA" id="ARBA00022512"/>
    </source>
</evidence>
<evidence type="ECO:0000256" key="10">
    <source>
        <dbReference type="ARBA" id="ARBA00057335"/>
    </source>
</evidence>
<sequence length="327" mass="35894">MIFFLILCTSYFFSLGRAADCGGKIIVYNITVAQHGKGDFKTVQAAIDSIRSNNNQWVKIHIKPGLYIEKVHIPREKPCIILEGAGSPTTLISYGDFQKTGLSATFTSSPPNVIVSGITFKNSHNLGHEWTKRKVLPAVAARVYGEKSFFFKCSFLGVQDTLFDVMGRHYFKDCYIQGAIDFIFGAGQSFYESCVINATGRGTLTGFVTAQSRNSASDTGGFIFKGGSLIGTGKVNLGRPWGPYSRVIFYGTYFSSIITPNGWNAWNVVGQENKLTYGEVGCTGPGADTSKRVPWEKKLNPLQMEGEFSLASFINKDGWLENLPTIS</sequence>
<dbReference type="KEGG" id="aprc:113874575"/>
<dbReference type="Pfam" id="PF01095">
    <property type="entry name" value="Pectinesterase"/>
    <property type="match status" value="1"/>
</dbReference>
<evidence type="ECO:0000313" key="14">
    <source>
        <dbReference type="Proteomes" id="UP000694853"/>
    </source>
</evidence>
<accession>A0A8B8MMX9</accession>
<evidence type="ECO:0000256" key="3">
    <source>
        <dbReference type="ARBA" id="ARBA00008891"/>
    </source>
</evidence>
<gene>
    <name evidence="15" type="primary">LOC113874575</name>
</gene>
<keyword evidence="5" id="KW-0964">Secreted</keyword>
<reference evidence="15" key="2">
    <citation type="submission" date="2025-08" db="UniProtKB">
        <authorList>
            <consortium name="RefSeq"/>
        </authorList>
    </citation>
    <scope>IDENTIFICATION</scope>
    <source>
        <tissue evidence="15">Young leaves</tissue>
    </source>
</reference>
<keyword evidence="7 12" id="KW-0063">Aspartyl esterase</keyword>
<comment type="catalytic activity">
    <reaction evidence="9 12">
        <text>[(1-&gt;4)-alpha-D-galacturonosyl methyl ester](n) + n H2O = [(1-&gt;4)-alpha-D-galacturonosyl](n) + n methanol + n H(+)</text>
        <dbReference type="Rhea" id="RHEA:22380"/>
        <dbReference type="Rhea" id="RHEA-COMP:14570"/>
        <dbReference type="Rhea" id="RHEA-COMP:14573"/>
        <dbReference type="ChEBI" id="CHEBI:15377"/>
        <dbReference type="ChEBI" id="CHEBI:15378"/>
        <dbReference type="ChEBI" id="CHEBI:17790"/>
        <dbReference type="ChEBI" id="CHEBI:140522"/>
        <dbReference type="ChEBI" id="CHEBI:140523"/>
        <dbReference type="EC" id="3.1.1.11"/>
    </reaction>
</comment>
<dbReference type="PANTHER" id="PTHR31321">
    <property type="entry name" value="ACYL-COA THIOESTER HYDROLASE YBHC-RELATED"/>
    <property type="match status" value="1"/>
</dbReference>
<protein>
    <recommendedName>
        <fullName evidence="4 12">Pectinesterase</fullName>
        <ecNumber evidence="4 12">3.1.1.11</ecNumber>
    </recommendedName>
</protein>
<dbReference type="UniPathway" id="UPA00545">
    <property type="reaction ID" value="UER00823"/>
</dbReference>
<dbReference type="GeneID" id="113874575"/>
<evidence type="ECO:0000256" key="1">
    <source>
        <dbReference type="ARBA" id="ARBA00004191"/>
    </source>
</evidence>
<comment type="similarity">
    <text evidence="3">Belongs to the pectinesterase family.</text>
</comment>
<dbReference type="InterPro" id="IPR011050">
    <property type="entry name" value="Pectin_lyase_fold/virulence"/>
</dbReference>
<dbReference type="Proteomes" id="UP000694853">
    <property type="component" value="Unplaced"/>
</dbReference>
<comment type="function">
    <text evidence="10">Acts in the modification of cell walls via demethylesterification of cell wall pectin.</text>
</comment>
<dbReference type="FunFam" id="2.160.20.10:FF:000013">
    <property type="entry name" value="Pectinesterase"/>
    <property type="match status" value="1"/>
</dbReference>
<name>A0A8B8MMX9_ABRPR</name>
<dbReference type="InterPro" id="IPR000070">
    <property type="entry name" value="Pectinesterase_cat"/>
</dbReference>
<keyword evidence="14" id="KW-1185">Reference proteome</keyword>
<feature type="signal peptide" evidence="12">
    <location>
        <begin position="1"/>
        <end position="18"/>
    </location>
</feature>
<evidence type="ECO:0000259" key="13">
    <source>
        <dbReference type="Pfam" id="PF01095"/>
    </source>
</evidence>
<keyword evidence="5" id="KW-0134">Cell wall</keyword>
<proteinExistence type="inferred from homology"/>
<keyword evidence="6 12" id="KW-0378">Hydrolase</keyword>
<evidence type="ECO:0000256" key="9">
    <source>
        <dbReference type="ARBA" id="ARBA00047928"/>
    </source>
</evidence>
<dbReference type="EC" id="3.1.1.11" evidence="4 12"/>
<evidence type="ECO:0000256" key="11">
    <source>
        <dbReference type="PROSITE-ProRule" id="PRU10040"/>
    </source>
</evidence>
<organism evidence="14 15">
    <name type="scientific">Abrus precatorius</name>
    <name type="common">Indian licorice</name>
    <name type="synonym">Glycine abrus</name>
    <dbReference type="NCBI Taxonomy" id="3816"/>
    <lineage>
        <taxon>Eukaryota</taxon>
        <taxon>Viridiplantae</taxon>
        <taxon>Streptophyta</taxon>
        <taxon>Embryophyta</taxon>
        <taxon>Tracheophyta</taxon>
        <taxon>Spermatophyta</taxon>
        <taxon>Magnoliopsida</taxon>
        <taxon>eudicotyledons</taxon>
        <taxon>Gunneridae</taxon>
        <taxon>Pentapetalae</taxon>
        <taxon>rosids</taxon>
        <taxon>fabids</taxon>
        <taxon>Fabales</taxon>
        <taxon>Fabaceae</taxon>
        <taxon>Papilionoideae</taxon>
        <taxon>50 kb inversion clade</taxon>
        <taxon>NPAAA clade</taxon>
        <taxon>indigoferoid/millettioid clade</taxon>
        <taxon>Abreae</taxon>
        <taxon>Abrus</taxon>
    </lineage>
</organism>
<feature type="active site" evidence="11">
    <location>
        <position position="181"/>
    </location>
</feature>
<comment type="pathway">
    <text evidence="2 12">Glycan metabolism; pectin degradation; 2-dehydro-3-deoxy-D-gluconate from pectin: step 1/5.</text>
</comment>
<dbReference type="RefSeq" id="XP_027368594.1">
    <property type="nucleotide sequence ID" value="XM_027512793.1"/>
</dbReference>
<reference evidence="14" key="1">
    <citation type="journal article" date="2019" name="Toxins">
        <title>Detection of Abrin-Like and Prepropulchellin-Like Toxin Genes and Transcripts Using Whole Genome Sequencing and Full-Length Transcript Sequencing of Abrus precatorius.</title>
        <authorList>
            <person name="Hovde B.T."/>
            <person name="Daligault H.E."/>
            <person name="Hanschen E.R."/>
            <person name="Kunde Y.A."/>
            <person name="Johnson M.B."/>
            <person name="Starkenburg S.R."/>
            <person name="Johnson S.L."/>
        </authorList>
    </citation>
    <scope>NUCLEOTIDE SEQUENCE [LARGE SCALE GENOMIC DNA]</scope>
</reference>
<evidence type="ECO:0000313" key="15">
    <source>
        <dbReference type="RefSeq" id="XP_027368594.1"/>
    </source>
</evidence>
<evidence type="ECO:0000256" key="8">
    <source>
        <dbReference type="ARBA" id="ARBA00023180"/>
    </source>
</evidence>
<evidence type="ECO:0000256" key="2">
    <source>
        <dbReference type="ARBA" id="ARBA00005184"/>
    </source>
</evidence>
<evidence type="ECO:0000256" key="4">
    <source>
        <dbReference type="ARBA" id="ARBA00013229"/>
    </source>
</evidence>
<keyword evidence="12" id="KW-0732">Signal</keyword>
<evidence type="ECO:0000256" key="6">
    <source>
        <dbReference type="ARBA" id="ARBA00022801"/>
    </source>
</evidence>
<feature type="chain" id="PRO_5034417405" description="Pectinesterase" evidence="12">
    <location>
        <begin position="19"/>
        <end position="327"/>
    </location>
</feature>
<dbReference type="GO" id="GO:0042545">
    <property type="term" value="P:cell wall modification"/>
    <property type="evidence" value="ECO:0007669"/>
    <property type="project" value="UniProtKB-UniRule"/>
</dbReference>
<dbReference type="OrthoDB" id="2019149at2759"/>
<evidence type="ECO:0000256" key="12">
    <source>
        <dbReference type="RuleBase" id="RU000589"/>
    </source>
</evidence>
<dbReference type="InterPro" id="IPR012334">
    <property type="entry name" value="Pectin_lyas_fold"/>
</dbReference>
<dbReference type="GO" id="GO:0045490">
    <property type="term" value="P:pectin catabolic process"/>
    <property type="evidence" value="ECO:0007669"/>
    <property type="project" value="UniProtKB-UniRule"/>
</dbReference>
<dbReference type="GO" id="GO:0030599">
    <property type="term" value="F:pectinesterase activity"/>
    <property type="evidence" value="ECO:0007669"/>
    <property type="project" value="UniProtKB-UniRule"/>
</dbReference>